<evidence type="ECO:0000259" key="1">
    <source>
        <dbReference type="Pfam" id="PF22262"/>
    </source>
</evidence>
<dbReference type="InterPro" id="IPR053802">
    <property type="entry name" value="DUF6950"/>
</dbReference>
<dbReference type="EMBL" id="JAOCBF010000107">
    <property type="protein sequence ID" value="MDH0967476.1"/>
    <property type="molecule type" value="Genomic_DNA"/>
</dbReference>
<comment type="caution">
    <text evidence="2">The sequence shown here is derived from an EMBL/GenBank/DDBJ whole genome shotgun (WGS) entry which is preliminary data.</text>
</comment>
<accession>A0AAJ1L1N8</accession>
<reference evidence="2" key="1">
    <citation type="submission" date="2022-09" db="EMBL/GenBank/DDBJ databases">
        <title>Intensive care unit water sources are persistently colonized with multi-drug resistant bacteria and are the site of extensive horizontal gene transfer of antibiotic resistance genes.</title>
        <authorList>
            <person name="Diorio-Toth L."/>
        </authorList>
    </citation>
    <scope>NUCLEOTIDE SEQUENCE</scope>
    <source>
        <strain evidence="2">GD03918</strain>
    </source>
</reference>
<dbReference type="AlphaFoldDB" id="A0AAJ1L1N8"/>
<evidence type="ECO:0000313" key="2">
    <source>
        <dbReference type="EMBL" id="MDH0967476.1"/>
    </source>
</evidence>
<organism evidence="2 3">
    <name type="scientific">Klebsiella michiganensis</name>
    <dbReference type="NCBI Taxonomy" id="1134687"/>
    <lineage>
        <taxon>Bacteria</taxon>
        <taxon>Pseudomonadati</taxon>
        <taxon>Pseudomonadota</taxon>
        <taxon>Gammaproteobacteria</taxon>
        <taxon>Enterobacterales</taxon>
        <taxon>Enterobacteriaceae</taxon>
        <taxon>Klebsiella/Raoultella group</taxon>
        <taxon>Klebsiella</taxon>
    </lineage>
</organism>
<dbReference type="Pfam" id="PF22262">
    <property type="entry name" value="DUF6950"/>
    <property type="match status" value="1"/>
</dbReference>
<gene>
    <name evidence="2" type="ORF">N5C89_32115</name>
</gene>
<proteinExistence type="predicted"/>
<sequence length="138" mass="15826">MENEEMIHNEIMAIIEVAMKEEYQYGKNDCNIVALRIVDLLCGTDWSKIAKYKSLKSGLKQLNDLGFDSTQDIIIKECKEVEIPIDGDIWLDDDNPLLMGIVVSGRLLGVSEDHTRFELQNKKRNGKYYRGGKDGDKW</sequence>
<name>A0AAJ1L1N8_9ENTR</name>
<dbReference type="RefSeq" id="WP_279945255.1">
    <property type="nucleotide sequence ID" value="NZ_JAOCBF010000107.1"/>
</dbReference>
<evidence type="ECO:0000313" key="3">
    <source>
        <dbReference type="Proteomes" id="UP001159937"/>
    </source>
</evidence>
<dbReference type="Proteomes" id="UP001159937">
    <property type="component" value="Unassembled WGS sequence"/>
</dbReference>
<protein>
    <submittedName>
        <fullName evidence="2">Ornithine carbamoyltransferase</fullName>
    </submittedName>
</protein>
<feature type="domain" description="DUF6950" evidence="1">
    <location>
        <begin position="9"/>
        <end position="114"/>
    </location>
</feature>